<feature type="coiled-coil region" evidence="1">
    <location>
        <begin position="340"/>
        <end position="415"/>
    </location>
</feature>
<name>A0A2A4JVN2_HELVI</name>
<dbReference type="GO" id="GO:0015631">
    <property type="term" value="F:tubulin binding"/>
    <property type="evidence" value="ECO:0007669"/>
    <property type="project" value="InterPro"/>
</dbReference>
<accession>A0A2A4JVN2</accession>
<dbReference type="STRING" id="7102.A0A2A4JVN2"/>
<dbReference type="PANTHER" id="PTHR15614:SF2">
    <property type="entry name" value="INTRAFLAGELLAR TRANSPORT PROTEIN 81 HOMOLOG"/>
    <property type="match status" value="1"/>
</dbReference>
<dbReference type="InterPro" id="IPR029600">
    <property type="entry name" value="IFT81"/>
</dbReference>
<gene>
    <name evidence="3" type="ORF">B5V51_10825</name>
</gene>
<evidence type="ECO:0000313" key="3">
    <source>
        <dbReference type="EMBL" id="PCG75869.1"/>
    </source>
</evidence>
<feature type="compositionally biased region" description="Polar residues" evidence="2">
    <location>
        <begin position="460"/>
        <end position="469"/>
    </location>
</feature>
<dbReference type="Gene3D" id="1.20.1170.10">
    <property type="match status" value="1"/>
</dbReference>
<dbReference type="GO" id="GO:0060271">
    <property type="term" value="P:cilium assembly"/>
    <property type="evidence" value="ECO:0007669"/>
    <property type="project" value="InterPro"/>
</dbReference>
<dbReference type="EMBL" id="NWSH01000528">
    <property type="protein sequence ID" value="PCG75869.1"/>
    <property type="molecule type" value="Genomic_DNA"/>
</dbReference>
<dbReference type="GO" id="GO:0036064">
    <property type="term" value="C:ciliary basal body"/>
    <property type="evidence" value="ECO:0007669"/>
    <property type="project" value="TreeGrafter"/>
</dbReference>
<evidence type="ECO:0000256" key="1">
    <source>
        <dbReference type="SAM" id="Coils"/>
    </source>
</evidence>
<feature type="coiled-coil region" evidence="1">
    <location>
        <begin position="167"/>
        <end position="194"/>
    </location>
</feature>
<organism evidence="3">
    <name type="scientific">Heliothis virescens</name>
    <name type="common">Tobacco budworm moth</name>
    <dbReference type="NCBI Taxonomy" id="7102"/>
    <lineage>
        <taxon>Eukaryota</taxon>
        <taxon>Metazoa</taxon>
        <taxon>Ecdysozoa</taxon>
        <taxon>Arthropoda</taxon>
        <taxon>Hexapoda</taxon>
        <taxon>Insecta</taxon>
        <taxon>Pterygota</taxon>
        <taxon>Neoptera</taxon>
        <taxon>Endopterygota</taxon>
        <taxon>Lepidoptera</taxon>
        <taxon>Glossata</taxon>
        <taxon>Ditrysia</taxon>
        <taxon>Noctuoidea</taxon>
        <taxon>Noctuidae</taxon>
        <taxon>Heliothinae</taxon>
        <taxon>Heliothis</taxon>
    </lineage>
</organism>
<protein>
    <submittedName>
        <fullName evidence="3">Uncharacterized protein</fullName>
    </submittedName>
</protein>
<dbReference type="AlphaFoldDB" id="A0A2A4JVN2"/>
<reference evidence="3" key="1">
    <citation type="submission" date="2017-09" db="EMBL/GenBank/DDBJ databases">
        <title>Contemporary evolution of a Lepidopteran species, Heliothis virescens, in response to modern agricultural practices.</title>
        <authorList>
            <person name="Fritz M.L."/>
            <person name="Deyonke A.M."/>
            <person name="Papanicolaou A."/>
            <person name="Micinski S."/>
            <person name="Westbrook J."/>
            <person name="Gould F."/>
        </authorList>
    </citation>
    <scope>NUCLEOTIDE SEQUENCE [LARGE SCALE GENOMIC DNA]</scope>
    <source>
        <strain evidence="3">HvINT-</strain>
        <tissue evidence="3">Whole body</tissue>
    </source>
</reference>
<proteinExistence type="predicted"/>
<evidence type="ECO:0000256" key="2">
    <source>
        <dbReference type="SAM" id="MobiDB-lite"/>
    </source>
</evidence>
<sequence length="469" mass="54488">MFSKILNNYEPLSGHSKRAWSRRAFKELHVLTFYKRQSHDDAIDYIHLLATDLPYILRKIRPIIRYTRVSVDLQYSLFKKCIFKIPDIPPDVDANNNIQICETLYQKPNYEFQGRPTTYQIAIVNSEMEHLVQRKLATAGPQEDKLAPFRQQAAVIRRNKEASADRVRELAATLKDHEATLADLQSQVRQLLGDTVLRGEELKKYVNSLRTKSTVYKRQRANLSTFKVEAGILARTIHIISTADPTVEMALLNHKKLKIEDEETMERNLDKSADLTKKSLHDLSQLVAQTAQKLSQVRQEIQPLADKIKPVKEEFQTVQQQYEQKKRVYEATSINITSQMEPLKNQVKELTDRLNSKEDEWKNLRQRITKAETLQEVVMFEMKNSMQSPRKPSKMEALKKKVADTELIVKRLEEEQQAISSRQGAVEEQTKLWENALQLLRCKMRARSEPAARQGRMHITQHSQMLTLT</sequence>
<dbReference type="GO" id="GO:0042073">
    <property type="term" value="P:intraciliary transport"/>
    <property type="evidence" value="ECO:0007669"/>
    <property type="project" value="InterPro"/>
</dbReference>
<dbReference type="PANTHER" id="PTHR15614">
    <property type="entry name" value="INTRAFLAGELLAR TRANSPORT PROTEIN 81 HOMOLOG"/>
    <property type="match status" value="1"/>
</dbReference>
<feature type="region of interest" description="Disordered" evidence="2">
    <location>
        <begin position="448"/>
        <end position="469"/>
    </location>
</feature>
<comment type="caution">
    <text evidence="3">The sequence shown here is derived from an EMBL/GenBank/DDBJ whole genome shotgun (WGS) entry which is preliminary data.</text>
</comment>
<keyword evidence="1" id="KW-0175">Coiled coil</keyword>
<dbReference type="GO" id="GO:0030992">
    <property type="term" value="C:intraciliary transport particle B"/>
    <property type="evidence" value="ECO:0007669"/>
    <property type="project" value="InterPro"/>
</dbReference>